<feature type="compositionally biased region" description="Basic and acidic residues" evidence="1">
    <location>
        <begin position="707"/>
        <end position="721"/>
    </location>
</feature>
<keyword evidence="2" id="KW-1133">Transmembrane helix</keyword>
<evidence type="ECO:0000256" key="2">
    <source>
        <dbReference type="SAM" id="Phobius"/>
    </source>
</evidence>
<feature type="compositionally biased region" description="Polar residues" evidence="1">
    <location>
        <begin position="480"/>
        <end position="489"/>
    </location>
</feature>
<evidence type="ECO:0000256" key="1">
    <source>
        <dbReference type="SAM" id="MobiDB-lite"/>
    </source>
</evidence>
<feature type="compositionally biased region" description="Polar residues" evidence="1">
    <location>
        <begin position="764"/>
        <end position="777"/>
    </location>
</feature>
<gene>
    <name evidence="3" type="primary">CNTNAP4</name>
    <name evidence="3" type="ORF">BLAG_LOCUS14303</name>
</gene>
<dbReference type="Gene3D" id="2.60.120.1000">
    <property type="match status" value="2"/>
</dbReference>
<feature type="compositionally biased region" description="Polar residues" evidence="1">
    <location>
        <begin position="431"/>
        <end position="449"/>
    </location>
</feature>
<dbReference type="Proteomes" id="UP000838412">
    <property type="component" value="Chromosome 2"/>
</dbReference>
<keyword evidence="2" id="KW-0812">Transmembrane</keyword>
<feature type="region of interest" description="Disordered" evidence="1">
    <location>
        <begin position="195"/>
        <end position="233"/>
    </location>
</feature>
<sequence length="870" mass="95694">MPLREVTALLTDFTTGITVVHHDRRERASVDGKKGPGARVVNVTYTASMEQIQALISLSSDCEQYLSYDCFESPMFSRPYRHAQYRQHVAWYSRQDTRMINWAGAEGQDGKCACGVAGTCDNGNRRCNCDNDDSQWRQDGGYIRDKEHLPVTRLVFGDSCSHDVLMYAEHGFYSVGALRCRGQAVDSPYPPSCAEVRSRGEQGSAADSPYPASCAEVRSRGEHGSGGNYIIDPDGSGTGVEPFTVTCHFNQTVITTVHHSREEMAHVDGHEHPLSYQVDVSYSASLRQIQALMAISDSCEQTVEYHCYGSAIFHPENEFTSKTQHAAWYSREGTRMSYWPGARGHAGKCACGVTGTCDNGNPRCNCDNNDDTWRKDAGTVTDKSLLPVTGLAFGDTSIKICFDEEENTVSLLDEQGFYVLSPLRCRARKSGSGQTTAQPAVPTSSTSKGTKVDEAERSVTTESSDSVRTSTQKDNRKETVTQGEQLTDVTTKRPGEDDGIQYDHIEEPSDERKGDRQTTGDKTPEDVPNPEETSPTDGVDDDGGEERPVKHNSEDIEDPKNVDTGNGDKDRQFHTDQSSENVPNPVLQDEMVDSISRKAHDRNEAVGHVTEIPPPVLNNEGRPDDRSEEPFERANDGVNQNLPETGSPHEEPPGDKGTHIKNKHKHKHRGNKKHVHLTANVSGKRTGAENAGTQPIEDNPNQPVEVHQNRDDAGIGNRDGEQVNSEPIMPPVEEQPDLTNEDTSNNGDVDQPFEKLRNPAALGQDNSQRSGDVSNGQEAVHEGPQWVKEGDVTDEDEPSAFPEALTLEVGIPVVLTVLAAAFVLAYKMPCKGTQLKTRKRSRSEDFTADMLELPNVNRPRLLGSYSIKQS</sequence>
<feature type="compositionally biased region" description="Basic and acidic residues" evidence="1">
    <location>
        <begin position="647"/>
        <end position="658"/>
    </location>
</feature>
<feature type="region of interest" description="Disordered" evidence="1">
    <location>
        <begin position="429"/>
        <end position="798"/>
    </location>
</feature>
<dbReference type="OrthoDB" id="6339100at2759"/>
<feature type="compositionally biased region" description="Polar residues" evidence="1">
    <location>
        <begin position="460"/>
        <end position="470"/>
    </location>
</feature>
<reference evidence="3" key="1">
    <citation type="submission" date="2022-01" db="EMBL/GenBank/DDBJ databases">
        <authorList>
            <person name="Braso-Vives M."/>
        </authorList>
    </citation>
    <scope>NUCLEOTIDE SEQUENCE</scope>
</reference>
<organism evidence="3 4">
    <name type="scientific">Branchiostoma lanceolatum</name>
    <name type="common">Common lancelet</name>
    <name type="synonym">Amphioxus lanceolatum</name>
    <dbReference type="NCBI Taxonomy" id="7740"/>
    <lineage>
        <taxon>Eukaryota</taxon>
        <taxon>Metazoa</taxon>
        <taxon>Chordata</taxon>
        <taxon>Cephalochordata</taxon>
        <taxon>Leptocardii</taxon>
        <taxon>Amphioxiformes</taxon>
        <taxon>Branchiostomatidae</taxon>
        <taxon>Branchiostoma</taxon>
    </lineage>
</organism>
<keyword evidence="4" id="KW-1185">Reference proteome</keyword>
<proteinExistence type="predicted"/>
<feature type="compositionally biased region" description="Basic and acidic residues" evidence="1">
    <location>
        <begin position="490"/>
        <end position="525"/>
    </location>
</feature>
<feature type="transmembrane region" description="Helical" evidence="2">
    <location>
        <begin position="809"/>
        <end position="826"/>
    </location>
</feature>
<feature type="compositionally biased region" description="Basic and acidic residues" evidence="1">
    <location>
        <begin position="621"/>
        <end position="635"/>
    </location>
</feature>
<name>A0A8K0EKY7_BRALA</name>
<accession>A0A8K0EKY7</accession>
<feature type="compositionally biased region" description="Basic and acidic residues" evidence="1">
    <location>
        <begin position="450"/>
        <end position="459"/>
    </location>
</feature>
<evidence type="ECO:0000313" key="3">
    <source>
        <dbReference type="EMBL" id="CAH1255143.1"/>
    </source>
</evidence>
<dbReference type="EMBL" id="OV696687">
    <property type="protein sequence ID" value="CAH1255143.1"/>
    <property type="molecule type" value="Genomic_DNA"/>
</dbReference>
<evidence type="ECO:0000313" key="4">
    <source>
        <dbReference type="Proteomes" id="UP000838412"/>
    </source>
</evidence>
<feature type="compositionally biased region" description="Basic and acidic residues" evidence="1">
    <location>
        <begin position="545"/>
        <end position="574"/>
    </location>
</feature>
<protein>
    <submittedName>
        <fullName evidence="3">CNTNAP4 protein</fullName>
    </submittedName>
</protein>
<keyword evidence="2" id="KW-0472">Membrane</keyword>
<dbReference type="AlphaFoldDB" id="A0A8K0EKY7"/>
<feature type="compositionally biased region" description="Basic and acidic residues" evidence="1">
    <location>
        <begin position="595"/>
        <end position="605"/>
    </location>
</feature>
<feature type="compositionally biased region" description="Basic residues" evidence="1">
    <location>
        <begin position="659"/>
        <end position="676"/>
    </location>
</feature>